<dbReference type="EMBL" id="AKCV02000004">
    <property type="protein sequence ID" value="TMS59726.1"/>
    <property type="molecule type" value="Genomic_DNA"/>
</dbReference>
<evidence type="ECO:0000313" key="2">
    <source>
        <dbReference type="Proteomes" id="UP000004277"/>
    </source>
</evidence>
<organism evidence="1 2">
    <name type="scientific">Imbroritus primus</name>
    <dbReference type="NCBI Taxonomy" id="3058603"/>
    <lineage>
        <taxon>Bacteria</taxon>
        <taxon>Pseudomonadati</taxon>
        <taxon>Pseudomonadota</taxon>
        <taxon>Betaproteobacteria</taxon>
        <taxon>Burkholderiales</taxon>
        <taxon>Burkholderiaceae</taxon>
        <taxon>Imbroritus</taxon>
    </lineage>
</organism>
<proteinExistence type="predicted"/>
<keyword evidence="2" id="KW-1185">Reference proteome</keyword>
<accession>A0ACD3SU37</accession>
<protein>
    <submittedName>
        <fullName evidence="1">Phospholipase D family protein</fullName>
    </submittedName>
</protein>
<dbReference type="Proteomes" id="UP000004277">
    <property type="component" value="Unassembled WGS sequence"/>
</dbReference>
<comment type="caution">
    <text evidence="1">The sequence shown here is derived from an EMBL/GenBank/DDBJ whole genome shotgun (WGS) entry which is preliminary data.</text>
</comment>
<gene>
    <name evidence="1" type="ORF">MW7_000845</name>
</gene>
<reference evidence="1" key="1">
    <citation type="submission" date="2019-05" db="EMBL/GenBank/DDBJ databases">
        <title>Revised genome assembly of Burkholderiaceae (previously Ralstonia) sp. PBA.</title>
        <authorList>
            <person name="Gan H.M."/>
        </authorList>
    </citation>
    <scope>NUCLEOTIDE SEQUENCE</scope>
    <source>
        <strain evidence="1">PBA</strain>
    </source>
</reference>
<evidence type="ECO:0000313" key="1">
    <source>
        <dbReference type="EMBL" id="TMS59726.1"/>
    </source>
</evidence>
<sequence length="559" mass="61769">MLSPLRHRRLLLCLWMVLFSLTGCASLPEHVPRKPSVALHADNGTSLARLVSSSVPANMRDGSQSGFRLVTSGEEAFATLIALADSAERTLDLQYYIINDDNSVREIMSHVMRAARRGVRVRVLVDDLNTDGKDIPFLKFARHPNIEVRLFNPFPAGRFSKLTRFLNVVTDARRINRRMHNKAFIADNALAMTGGRNLGAEYFLRDDNTNFVDLDVIVAGPAVQRLSSGFDAFWNSRFAFPVETIASEAPASAASAALPDRPRGEAVVADVPGAASGPAAVSASASPADKPSFAQPDREAAPAERPEAQANVLGRQIKARRLQLEWAPAVVRVDDPSKIDPDHPRDSSQTMGDELARMVRGAREEVILISPYFVPGERGVALIRQLVERGVRMRILTNSLAATDSPIVHVGYAKYRKPMLESKVELYELKANQASTDPRASRRRGLFKSSQASLHVKAVVVDGNTLFTGSMNLDPRSVTQNTETGLFIPNRVLAQGVVRLFEESAYEHSYRVELDEHGGLRWVEEVDGKEVVHTTEPETSFWKRWSIRLLGPITPEELL</sequence>
<name>A0ACD3SU37_9BURK</name>